<reference evidence="11" key="1">
    <citation type="journal article" date="2019" name="Int. J. Syst. Evol. Microbiol.">
        <title>The Global Catalogue of Microorganisms (GCM) 10K type strain sequencing project: providing services to taxonomists for standard genome sequencing and annotation.</title>
        <authorList>
            <consortium name="The Broad Institute Genomics Platform"/>
            <consortium name="The Broad Institute Genome Sequencing Center for Infectious Disease"/>
            <person name="Wu L."/>
            <person name="Ma J."/>
        </authorList>
    </citation>
    <scope>NUCLEOTIDE SEQUENCE [LARGE SCALE GENOMIC DNA]</scope>
    <source>
        <strain evidence="11">JCM 17939</strain>
    </source>
</reference>
<dbReference type="InterPro" id="IPR020846">
    <property type="entry name" value="MFS_dom"/>
</dbReference>
<dbReference type="Pfam" id="PF07690">
    <property type="entry name" value="MFS_1"/>
    <property type="match status" value="1"/>
</dbReference>
<dbReference type="PROSITE" id="PS50850">
    <property type="entry name" value="MFS"/>
    <property type="match status" value="1"/>
</dbReference>
<dbReference type="Proteomes" id="UP001501442">
    <property type="component" value="Unassembled WGS sequence"/>
</dbReference>
<keyword evidence="6 8" id="KW-1133">Transmembrane helix</keyword>
<dbReference type="CDD" id="cd17503">
    <property type="entry name" value="MFS_LmrB_MDR_like"/>
    <property type="match status" value="1"/>
</dbReference>
<comment type="subcellular location">
    <subcellularLocation>
        <location evidence="1">Cell membrane</location>
        <topology evidence="1">Multi-pass membrane protein</topology>
    </subcellularLocation>
</comment>
<feature type="transmembrane region" description="Helical" evidence="8">
    <location>
        <begin position="365"/>
        <end position="393"/>
    </location>
</feature>
<keyword evidence="4" id="KW-1003">Cell membrane</keyword>
<dbReference type="NCBIfam" id="TIGR00711">
    <property type="entry name" value="efflux_EmrB"/>
    <property type="match status" value="1"/>
</dbReference>
<feature type="transmembrane region" description="Helical" evidence="8">
    <location>
        <begin position="339"/>
        <end position="359"/>
    </location>
</feature>
<comment type="similarity">
    <text evidence="2">Belongs to the major facilitator superfamily. EmrB family.</text>
</comment>
<keyword evidence="5 8" id="KW-0812">Transmembrane</keyword>
<dbReference type="EMBL" id="BAABHK010000002">
    <property type="protein sequence ID" value="GAA4623145.1"/>
    <property type="molecule type" value="Genomic_DNA"/>
</dbReference>
<feature type="transmembrane region" description="Helical" evidence="8">
    <location>
        <begin position="15"/>
        <end position="37"/>
    </location>
</feature>
<evidence type="ECO:0000259" key="9">
    <source>
        <dbReference type="PROSITE" id="PS50850"/>
    </source>
</evidence>
<gene>
    <name evidence="10" type="ORF">GCM10023196_018130</name>
</gene>
<feature type="transmembrane region" description="Helical" evidence="8">
    <location>
        <begin position="274"/>
        <end position="295"/>
    </location>
</feature>
<dbReference type="InterPro" id="IPR004638">
    <property type="entry name" value="EmrB-like"/>
</dbReference>
<feature type="transmembrane region" description="Helical" evidence="8">
    <location>
        <begin position="204"/>
        <end position="226"/>
    </location>
</feature>
<feature type="transmembrane region" description="Helical" evidence="8">
    <location>
        <begin position="108"/>
        <end position="131"/>
    </location>
</feature>
<evidence type="ECO:0000256" key="3">
    <source>
        <dbReference type="ARBA" id="ARBA00022448"/>
    </source>
</evidence>
<feature type="domain" description="Major facilitator superfamily (MFS) profile" evidence="9">
    <location>
        <begin position="19"/>
        <end position="469"/>
    </location>
</feature>
<evidence type="ECO:0000256" key="1">
    <source>
        <dbReference type="ARBA" id="ARBA00004651"/>
    </source>
</evidence>
<sequence length="471" mass="48461">MSASPAPPRERLDPAFVRLALVLLIGVLAVVFDTTIVNVALDTLGGDLHAAVSTIQWVTTGYLLALGMAVPVTGWLVDRWGGKNVWLCALAIFLAGSIGASLAWNAPALIACRIVQGTGGGLMLPVLQTLLFQAAGGRSLGRVTALISFPALLGPILGPMAGGLIVGHLGWRWIFWVNVPFCVAGLILAWRLMPAFPATRRSRLDGAGLALLSPGIAAVVYGLAQVGRDGGFGHAAVLVPLTAGAALVAVFAVRASIVGDDALVDVRLFRVTSFSAAGGLLFLSGFALYGAMLLVPLYFQQVRGQDAFTAGLLIAAQGVGALVSRGPAGVLTDRMGPRWVAFAGLVLVAAATVPFAVVTTGTREWWLVTALVVRGVGLSAVTGPVMAGAYLGLDRAAVPHASIITRTAQQVGGSFGTAVLAVVLQRSVAAHADAGPAGRARAFDVAFWWSIGFTAVAIVLALWLPTGSEDT</sequence>
<feature type="transmembrane region" description="Helical" evidence="8">
    <location>
        <begin position="143"/>
        <end position="167"/>
    </location>
</feature>
<dbReference type="Gene3D" id="1.20.1720.10">
    <property type="entry name" value="Multidrug resistance protein D"/>
    <property type="match status" value="1"/>
</dbReference>
<dbReference type="RefSeq" id="WP_345430197.1">
    <property type="nucleotide sequence ID" value="NZ_BAABHK010000002.1"/>
</dbReference>
<feature type="transmembrane region" description="Helical" evidence="8">
    <location>
        <begin position="445"/>
        <end position="464"/>
    </location>
</feature>
<protein>
    <submittedName>
        <fullName evidence="10">MDR family MFS transporter</fullName>
    </submittedName>
</protein>
<dbReference type="PANTHER" id="PTHR42718">
    <property type="entry name" value="MAJOR FACILITATOR SUPERFAMILY MULTIDRUG TRANSPORTER MFSC"/>
    <property type="match status" value="1"/>
</dbReference>
<feature type="transmembrane region" description="Helical" evidence="8">
    <location>
        <begin position="173"/>
        <end position="192"/>
    </location>
</feature>
<feature type="transmembrane region" description="Helical" evidence="8">
    <location>
        <begin position="232"/>
        <end position="253"/>
    </location>
</feature>
<evidence type="ECO:0000256" key="4">
    <source>
        <dbReference type="ARBA" id="ARBA00022475"/>
    </source>
</evidence>
<accession>A0ABP8U5M4</accession>
<dbReference type="InterPro" id="IPR011701">
    <property type="entry name" value="MFS"/>
</dbReference>
<keyword evidence="11" id="KW-1185">Reference proteome</keyword>
<evidence type="ECO:0000313" key="10">
    <source>
        <dbReference type="EMBL" id="GAA4623145.1"/>
    </source>
</evidence>
<evidence type="ECO:0000256" key="8">
    <source>
        <dbReference type="SAM" id="Phobius"/>
    </source>
</evidence>
<dbReference type="PANTHER" id="PTHR42718:SF9">
    <property type="entry name" value="MAJOR FACILITATOR SUPERFAMILY MULTIDRUG TRANSPORTER MFSC"/>
    <property type="match status" value="1"/>
</dbReference>
<evidence type="ECO:0000256" key="7">
    <source>
        <dbReference type="ARBA" id="ARBA00023136"/>
    </source>
</evidence>
<name>A0ABP8U5M4_9ACTN</name>
<evidence type="ECO:0000256" key="5">
    <source>
        <dbReference type="ARBA" id="ARBA00022692"/>
    </source>
</evidence>
<evidence type="ECO:0000256" key="6">
    <source>
        <dbReference type="ARBA" id="ARBA00022989"/>
    </source>
</evidence>
<evidence type="ECO:0000256" key="2">
    <source>
        <dbReference type="ARBA" id="ARBA00008537"/>
    </source>
</evidence>
<keyword evidence="7 8" id="KW-0472">Membrane</keyword>
<dbReference type="InterPro" id="IPR036259">
    <property type="entry name" value="MFS_trans_sf"/>
</dbReference>
<proteinExistence type="inferred from homology"/>
<dbReference type="Gene3D" id="1.20.1250.20">
    <property type="entry name" value="MFS general substrate transporter like domains"/>
    <property type="match status" value="1"/>
</dbReference>
<dbReference type="SUPFAM" id="SSF103473">
    <property type="entry name" value="MFS general substrate transporter"/>
    <property type="match status" value="1"/>
</dbReference>
<comment type="caution">
    <text evidence="10">The sequence shown here is derived from an EMBL/GenBank/DDBJ whole genome shotgun (WGS) entry which is preliminary data.</text>
</comment>
<feature type="transmembrane region" description="Helical" evidence="8">
    <location>
        <begin position="57"/>
        <end position="77"/>
    </location>
</feature>
<keyword evidence="3" id="KW-0813">Transport</keyword>
<feature type="transmembrane region" description="Helical" evidence="8">
    <location>
        <begin position="84"/>
        <end position="102"/>
    </location>
</feature>
<evidence type="ECO:0000313" key="11">
    <source>
        <dbReference type="Proteomes" id="UP001501442"/>
    </source>
</evidence>
<organism evidence="10 11">
    <name type="scientific">Actinoallomurus vinaceus</name>
    <dbReference type="NCBI Taxonomy" id="1080074"/>
    <lineage>
        <taxon>Bacteria</taxon>
        <taxon>Bacillati</taxon>
        <taxon>Actinomycetota</taxon>
        <taxon>Actinomycetes</taxon>
        <taxon>Streptosporangiales</taxon>
        <taxon>Thermomonosporaceae</taxon>
        <taxon>Actinoallomurus</taxon>
    </lineage>
</organism>